<keyword evidence="11" id="KW-1185">Reference proteome</keyword>
<protein>
    <recommendedName>
        <fullName evidence="3 8">Malonyl-[acyl-carrier protein] O-methyltransferase</fullName>
        <shortName evidence="8">Malonyl-ACP O-methyltransferase</shortName>
        <ecNumber evidence="3 8">2.1.1.197</ecNumber>
    </recommendedName>
    <alternativeName>
        <fullName evidence="8">Biotin synthesis protein BioC</fullName>
    </alternativeName>
</protein>
<keyword evidence="4 8" id="KW-0489">Methyltransferase</keyword>
<dbReference type="NCBIfam" id="TIGR02072">
    <property type="entry name" value="BioC"/>
    <property type="match status" value="1"/>
</dbReference>
<sequence length="282" mass="30985">MSPLPPFDLRRVRERFNRAASEYDRHAAVQREIGRRLDERFGWLKLDPTRILDLGSGTGQMVRAMRQRYPQADVVGLDLAENMLRCLPRRRWWSPHRAAVAADMHALPFAGGSMDAVVSNFAVQWSDRPDAFFGEVARVCASGAPFAFTTLGPDSLQEIRRAWAEVDPSPHVHQFLDMHDLGDALVSAMLADPVMDRETLTVTYPTVDALLADLRGVGVGNAQAGRSAGMTGPRVWRRFRDALAGQAVDGRIPLTYEIVYGLAWGTGVSPIAAPSHGVVAAD</sequence>
<comment type="function">
    <text evidence="8">Converts the free carboxyl group of a malonyl-thioester to its methyl ester by transfer of a methyl group from S-adenosyl-L-methionine (SAM). It allows to synthesize pimeloyl-ACP via the fatty acid synthetic pathway.</text>
</comment>
<dbReference type="EC" id="2.1.1.197" evidence="3 8"/>
<dbReference type="CDD" id="cd02440">
    <property type="entry name" value="AdoMet_MTases"/>
    <property type="match status" value="1"/>
</dbReference>
<dbReference type="PANTHER" id="PTHR13090">
    <property type="entry name" value="ARGININE-HYDROXYLASE NDUFAF5, MITOCHONDRIAL"/>
    <property type="match status" value="1"/>
</dbReference>
<dbReference type="GO" id="GO:0009102">
    <property type="term" value="P:biotin biosynthetic process"/>
    <property type="evidence" value="ECO:0007669"/>
    <property type="project" value="UniProtKB-UniRule"/>
</dbReference>
<dbReference type="InterPro" id="IPR050602">
    <property type="entry name" value="Malonyl-ACP_OMT"/>
</dbReference>
<dbReference type="PANTHER" id="PTHR13090:SF1">
    <property type="entry name" value="ARGININE-HYDROXYLASE NDUFAF5, MITOCHONDRIAL"/>
    <property type="match status" value="1"/>
</dbReference>
<comment type="pathway">
    <text evidence="2 8">Cofactor biosynthesis; biotin biosynthesis.</text>
</comment>
<dbReference type="GO" id="GO:0032259">
    <property type="term" value="P:methylation"/>
    <property type="evidence" value="ECO:0007669"/>
    <property type="project" value="UniProtKB-KW"/>
</dbReference>
<dbReference type="GO" id="GO:0102130">
    <property type="term" value="F:malonyl-CoA methyltransferase activity"/>
    <property type="evidence" value="ECO:0007669"/>
    <property type="project" value="UniProtKB-EC"/>
</dbReference>
<reference evidence="10 11" key="1">
    <citation type="submission" date="2019-11" db="EMBL/GenBank/DDBJ databases">
        <authorList>
            <person name="Zhang J."/>
            <person name="Sun C."/>
        </authorList>
    </citation>
    <scope>NUCLEOTIDE SEQUENCE [LARGE SCALE GENOMIC DNA]</scope>
    <source>
        <strain evidence="11">sp2</strain>
    </source>
</reference>
<evidence type="ECO:0000256" key="7">
    <source>
        <dbReference type="ARBA" id="ARBA00022756"/>
    </source>
</evidence>
<name>A0A6I6D1Q9_9GAMM</name>
<dbReference type="InterPro" id="IPR013216">
    <property type="entry name" value="Methyltransf_11"/>
</dbReference>
<dbReference type="UniPathway" id="UPA00078"/>
<accession>A0A6I6D1Q9</accession>
<keyword evidence="7 8" id="KW-0093">Biotin biosynthesis</keyword>
<gene>
    <name evidence="8 10" type="primary">bioC</name>
    <name evidence="10" type="ORF">GM160_02230</name>
</gene>
<proteinExistence type="inferred from homology"/>
<keyword evidence="5 8" id="KW-0808">Transferase</keyword>
<dbReference type="Pfam" id="PF08241">
    <property type="entry name" value="Methyltransf_11"/>
    <property type="match status" value="1"/>
</dbReference>
<evidence type="ECO:0000256" key="6">
    <source>
        <dbReference type="ARBA" id="ARBA00022691"/>
    </source>
</evidence>
<evidence type="ECO:0000256" key="8">
    <source>
        <dbReference type="HAMAP-Rule" id="MF_00835"/>
    </source>
</evidence>
<dbReference type="KEGG" id="ghl:GM160_02230"/>
<dbReference type="HAMAP" id="MF_00835">
    <property type="entry name" value="BioC"/>
    <property type="match status" value="1"/>
</dbReference>
<evidence type="ECO:0000256" key="5">
    <source>
        <dbReference type="ARBA" id="ARBA00022679"/>
    </source>
</evidence>
<evidence type="ECO:0000313" key="10">
    <source>
        <dbReference type="EMBL" id="QGT77803.1"/>
    </source>
</evidence>
<evidence type="ECO:0000259" key="9">
    <source>
        <dbReference type="Pfam" id="PF08241"/>
    </source>
</evidence>
<dbReference type="SUPFAM" id="SSF53335">
    <property type="entry name" value="S-adenosyl-L-methionine-dependent methyltransferases"/>
    <property type="match status" value="1"/>
</dbReference>
<dbReference type="GO" id="GO:0010340">
    <property type="term" value="F:carboxyl-O-methyltransferase activity"/>
    <property type="evidence" value="ECO:0007669"/>
    <property type="project" value="UniProtKB-UniRule"/>
</dbReference>
<evidence type="ECO:0000256" key="4">
    <source>
        <dbReference type="ARBA" id="ARBA00022603"/>
    </source>
</evidence>
<keyword evidence="6 8" id="KW-0949">S-adenosyl-L-methionine</keyword>
<evidence type="ECO:0000313" key="11">
    <source>
        <dbReference type="Proteomes" id="UP000427716"/>
    </source>
</evidence>
<dbReference type="InterPro" id="IPR029063">
    <property type="entry name" value="SAM-dependent_MTases_sf"/>
</dbReference>
<organism evidence="10 11">
    <name type="scientific">Guyparkeria halophila</name>
    <dbReference type="NCBI Taxonomy" id="47960"/>
    <lineage>
        <taxon>Bacteria</taxon>
        <taxon>Pseudomonadati</taxon>
        <taxon>Pseudomonadota</taxon>
        <taxon>Gammaproteobacteria</taxon>
        <taxon>Chromatiales</taxon>
        <taxon>Thioalkalibacteraceae</taxon>
        <taxon>Guyparkeria</taxon>
    </lineage>
</organism>
<dbReference type="GO" id="GO:0008757">
    <property type="term" value="F:S-adenosylmethionine-dependent methyltransferase activity"/>
    <property type="evidence" value="ECO:0007669"/>
    <property type="project" value="InterPro"/>
</dbReference>
<feature type="domain" description="Methyltransferase type 11" evidence="9">
    <location>
        <begin position="52"/>
        <end position="147"/>
    </location>
</feature>
<comment type="similarity">
    <text evidence="8">Belongs to the methyltransferase superfamily.</text>
</comment>
<evidence type="ECO:0000256" key="3">
    <source>
        <dbReference type="ARBA" id="ARBA00012327"/>
    </source>
</evidence>
<dbReference type="Gene3D" id="3.40.50.150">
    <property type="entry name" value="Vaccinia Virus protein VP39"/>
    <property type="match status" value="1"/>
</dbReference>
<comment type="catalytic activity">
    <reaction evidence="1 8">
        <text>malonyl-[ACP] + S-adenosyl-L-methionine = malonyl-[ACP] methyl ester + S-adenosyl-L-homocysteine</text>
        <dbReference type="Rhea" id="RHEA:17105"/>
        <dbReference type="Rhea" id="RHEA-COMP:9623"/>
        <dbReference type="Rhea" id="RHEA-COMP:9954"/>
        <dbReference type="ChEBI" id="CHEBI:57856"/>
        <dbReference type="ChEBI" id="CHEBI:59789"/>
        <dbReference type="ChEBI" id="CHEBI:78449"/>
        <dbReference type="ChEBI" id="CHEBI:78845"/>
        <dbReference type="EC" id="2.1.1.197"/>
    </reaction>
</comment>
<evidence type="ECO:0000256" key="1">
    <source>
        <dbReference type="ARBA" id="ARBA00000852"/>
    </source>
</evidence>
<dbReference type="AlphaFoldDB" id="A0A6I6D1Q9"/>
<evidence type="ECO:0000256" key="2">
    <source>
        <dbReference type="ARBA" id="ARBA00004746"/>
    </source>
</evidence>
<dbReference type="InterPro" id="IPR011814">
    <property type="entry name" value="BioC"/>
</dbReference>
<dbReference type="Proteomes" id="UP000427716">
    <property type="component" value="Chromosome"/>
</dbReference>
<dbReference type="EMBL" id="CP046415">
    <property type="protein sequence ID" value="QGT77803.1"/>
    <property type="molecule type" value="Genomic_DNA"/>
</dbReference>